<proteinExistence type="predicted"/>
<evidence type="ECO:0000313" key="2">
    <source>
        <dbReference type="WBParaSite" id="HCON_00000780-00001"/>
    </source>
</evidence>
<keyword evidence="1" id="KW-1185">Reference proteome</keyword>
<dbReference type="WBParaSite" id="HCON_00000780-00001">
    <property type="protein sequence ID" value="HCON_00000780-00001"/>
    <property type="gene ID" value="HCON_00000780"/>
</dbReference>
<organism evidence="1 2">
    <name type="scientific">Haemonchus contortus</name>
    <name type="common">Barber pole worm</name>
    <dbReference type="NCBI Taxonomy" id="6289"/>
    <lineage>
        <taxon>Eukaryota</taxon>
        <taxon>Metazoa</taxon>
        <taxon>Ecdysozoa</taxon>
        <taxon>Nematoda</taxon>
        <taxon>Chromadorea</taxon>
        <taxon>Rhabditida</taxon>
        <taxon>Rhabditina</taxon>
        <taxon>Rhabditomorpha</taxon>
        <taxon>Strongyloidea</taxon>
        <taxon>Trichostrongylidae</taxon>
        <taxon>Haemonchus</taxon>
    </lineage>
</organism>
<dbReference type="AlphaFoldDB" id="A0A7I4XRE0"/>
<sequence length="127" mass="14276">MYRTATGVCTGEVEREESRKLAAEIASLNGYGTQRRRSGSKAYSLRNRDNMAHLRLPFISDKVSAEIRKCIVRADLANGVVLINLPADNIKRHPIRIRLYDRTCTTNNCDICPFGRDGDCTPRGTVY</sequence>
<reference evidence="2" key="1">
    <citation type="submission" date="2020-12" db="UniProtKB">
        <authorList>
            <consortium name="WormBaseParasite"/>
        </authorList>
    </citation>
    <scope>IDENTIFICATION</scope>
    <source>
        <strain evidence="2">MHco3</strain>
    </source>
</reference>
<protein>
    <submittedName>
        <fullName evidence="2">Uncharacterized protein</fullName>
    </submittedName>
</protein>
<dbReference type="Proteomes" id="UP000025227">
    <property type="component" value="Unplaced"/>
</dbReference>
<name>A0A7I4XRE0_HAECO</name>
<accession>A0A7I4XRE0</accession>
<evidence type="ECO:0000313" key="1">
    <source>
        <dbReference type="Proteomes" id="UP000025227"/>
    </source>
</evidence>